<keyword evidence="4" id="KW-1185">Reference proteome</keyword>
<dbReference type="PROSITE" id="PS51353">
    <property type="entry name" value="ARSC"/>
    <property type="match status" value="1"/>
</dbReference>
<dbReference type="InterPro" id="IPR036249">
    <property type="entry name" value="Thioredoxin-like_sf"/>
</dbReference>
<dbReference type="Gene3D" id="3.40.30.10">
    <property type="entry name" value="Glutaredoxin"/>
    <property type="match status" value="1"/>
</dbReference>
<evidence type="ECO:0000256" key="1">
    <source>
        <dbReference type="ARBA" id="ARBA00007198"/>
    </source>
</evidence>
<dbReference type="OrthoDB" id="1120494at2"/>
<dbReference type="Proteomes" id="UP000198705">
    <property type="component" value="Unassembled WGS sequence"/>
</dbReference>
<dbReference type="PANTHER" id="PTHR30041:SF8">
    <property type="entry name" value="PROTEIN YFFB"/>
    <property type="match status" value="1"/>
</dbReference>
<dbReference type="RefSeq" id="WP_092206063.1">
    <property type="nucleotide sequence ID" value="NZ_FOVN01000001.1"/>
</dbReference>
<organism evidence="3 4">
    <name type="scientific">Bizionia echini</name>
    <dbReference type="NCBI Taxonomy" id="649333"/>
    <lineage>
        <taxon>Bacteria</taxon>
        <taxon>Pseudomonadati</taxon>
        <taxon>Bacteroidota</taxon>
        <taxon>Flavobacteriia</taxon>
        <taxon>Flavobacteriales</taxon>
        <taxon>Flavobacteriaceae</taxon>
        <taxon>Bizionia</taxon>
    </lineage>
</organism>
<reference evidence="4" key="1">
    <citation type="submission" date="2016-10" db="EMBL/GenBank/DDBJ databases">
        <authorList>
            <person name="Varghese N."/>
            <person name="Submissions S."/>
        </authorList>
    </citation>
    <scope>NUCLEOTIDE SEQUENCE [LARGE SCALE GENOMIC DNA]</scope>
    <source>
        <strain evidence="4">DSM 23925</strain>
    </source>
</reference>
<gene>
    <name evidence="3" type="ORF">SAMN04487989_101503</name>
</gene>
<protein>
    <submittedName>
        <fullName evidence="3">Arsenate reductase</fullName>
    </submittedName>
</protein>
<proteinExistence type="inferred from homology"/>
<dbReference type="EMBL" id="FOVN01000001">
    <property type="protein sequence ID" value="SFN45083.1"/>
    <property type="molecule type" value="Genomic_DNA"/>
</dbReference>
<evidence type="ECO:0000256" key="2">
    <source>
        <dbReference type="PROSITE-ProRule" id="PRU01282"/>
    </source>
</evidence>
<dbReference type="STRING" id="649333.SAMN04487989_101503"/>
<sequence length="117" mass="13580">MKKVYYLKTCNTCTRIINAINWPSGFVFQDIKQNPITVKQVEAMHQLSGSYEALFSKRAKLYKEMDLKNANLTETDFKQYLLEHYTFLSRPVVIINHQIFIGSSKKTIENLKAALSE</sequence>
<dbReference type="Pfam" id="PF03960">
    <property type="entry name" value="ArsC"/>
    <property type="match status" value="1"/>
</dbReference>
<dbReference type="InterPro" id="IPR006660">
    <property type="entry name" value="Arsenate_reductase-like"/>
</dbReference>
<name>A0A1I4Z4W5_9FLAO</name>
<evidence type="ECO:0000313" key="4">
    <source>
        <dbReference type="Proteomes" id="UP000198705"/>
    </source>
</evidence>
<comment type="similarity">
    <text evidence="1 2">Belongs to the ArsC family.</text>
</comment>
<dbReference type="SUPFAM" id="SSF52833">
    <property type="entry name" value="Thioredoxin-like"/>
    <property type="match status" value="1"/>
</dbReference>
<evidence type="ECO:0000313" key="3">
    <source>
        <dbReference type="EMBL" id="SFN45083.1"/>
    </source>
</evidence>
<dbReference type="PANTHER" id="PTHR30041">
    <property type="entry name" value="ARSENATE REDUCTASE"/>
    <property type="match status" value="1"/>
</dbReference>
<dbReference type="AlphaFoldDB" id="A0A1I4Z4W5"/>
<accession>A0A1I4Z4W5</accession>